<feature type="compositionally biased region" description="Low complexity" evidence="1">
    <location>
        <begin position="173"/>
        <end position="184"/>
    </location>
</feature>
<dbReference type="Pfam" id="PF00385">
    <property type="entry name" value="Chromo"/>
    <property type="match status" value="1"/>
</dbReference>
<dbReference type="InterPro" id="IPR023780">
    <property type="entry name" value="Chromo_domain"/>
</dbReference>
<dbReference type="InterPro" id="IPR056924">
    <property type="entry name" value="SH3_Tf2-1"/>
</dbReference>
<dbReference type="PROSITE" id="PS50013">
    <property type="entry name" value="CHROMO_2"/>
    <property type="match status" value="1"/>
</dbReference>
<reference evidence="3 4" key="1">
    <citation type="submission" date="2023-12" db="EMBL/GenBank/DDBJ databases">
        <title>A high-quality genome assembly for Dillenia turbinata (Dilleniales).</title>
        <authorList>
            <person name="Chanderbali A."/>
        </authorList>
    </citation>
    <scope>NUCLEOTIDE SEQUENCE [LARGE SCALE GENOMIC DNA]</scope>
    <source>
        <strain evidence="3">LSX21</strain>
        <tissue evidence="3">Leaf</tissue>
    </source>
</reference>
<dbReference type="EMBL" id="JBAMMX010000014">
    <property type="protein sequence ID" value="KAK6927639.1"/>
    <property type="molecule type" value="Genomic_DNA"/>
</dbReference>
<dbReference type="InterPro" id="IPR016197">
    <property type="entry name" value="Chromo-like_dom_sf"/>
</dbReference>
<dbReference type="Proteomes" id="UP001370490">
    <property type="component" value="Unassembled WGS sequence"/>
</dbReference>
<accession>A0AAN8V6J3</accession>
<dbReference type="SUPFAM" id="SSF54160">
    <property type="entry name" value="Chromo domain-like"/>
    <property type="match status" value="1"/>
</dbReference>
<feature type="region of interest" description="Disordered" evidence="1">
    <location>
        <begin position="163"/>
        <end position="184"/>
    </location>
</feature>
<sequence>MAERVPSARERIGHLEGVLGILENPIVTPLFAQVEILSAEINRIGEAIESCDLRTATTGIGNAAYKLKLPNRLKVHPVFHVSFLKPYHEDLSGEERHTAVKAPPNIQEQFEKEVEEVLNHRVIKYGRSTRRQEYLVKWKGEPLEDATWEKDKTLWQSEDKIKEYRRNRPTRTSGSSSGGELSHP</sequence>
<gene>
    <name evidence="3" type="ORF">RJ641_006230</name>
</gene>
<dbReference type="InterPro" id="IPR000953">
    <property type="entry name" value="Chromo/chromo_shadow_dom"/>
</dbReference>
<feature type="domain" description="Chromo" evidence="2">
    <location>
        <begin position="112"/>
        <end position="176"/>
    </location>
</feature>
<organism evidence="3 4">
    <name type="scientific">Dillenia turbinata</name>
    <dbReference type="NCBI Taxonomy" id="194707"/>
    <lineage>
        <taxon>Eukaryota</taxon>
        <taxon>Viridiplantae</taxon>
        <taxon>Streptophyta</taxon>
        <taxon>Embryophyta</taxon>
        <taxon>Tracheophyta</taxon>
        <taxon>Spermatophyta</taxon>
        <taxon>Magnoliopsida</taxon>
        <taxon>eudicotyledons</taxon>
        <taxon>Gunneridae</taxon>
        <taxon>Pentapetalae</taxon>
        <taxon>Dilleniales</taxon>
        <taxon>Dilleniaceae</taxon>
        <taxon>Dillenia</taxon>
    </lineage>
</organism>
<evidence type="ECO:0000256" key="1">
    <source>
        <dbReference type="SAM" id="MobiDB-lite"/>
    </source>
</evidence>
<keyword evidence="4" id="KW-1185">Reference proteome</keyword>
<dbReference type="CDD" id="cd00024">
    <property type="entry name" value="CD_CSD"/>
    <property type="match status" value="1"/>
</dbReference>
<evidence type="ECO:0000259" key="2">
    <source>
        <dbReference type="PROSITE" id="PS50013"/>
    </source>
</evidence>
<dbReference type="AlphaFoldDB" id="A0AAN8V6J3"/>
<dbReference type="SMART" id="SM00298">
    <property type="entry name" value="CHROMO"/>
    <property type="match status" value="1"/>
</dbReference>
<evidence type="ECO:0000313" key="3">
    <source>
        <dbReference type="EMBL" id="KAK6927639.1"/>
    </source>
</evidence>
<evidence type="ECO:0000313" key="4">
    <source>
        <dbReference type="Proteomes" id="UP001370490"/>
    </source>
</evidence>
<comment type="caution">
    <text evidence="3">The sequence shown here is derived from an EMBL/GenBank/DDBJ whole genome shotgun (WGS) entry which is preliminary data.</text>
</comment>
<protein>
    <submittedName>
        <fullName evidence="3">Chromo domain</fullName>
    </submittedName>
</protein>
<dbReference type="Pfam" id="PF24626">
    <property type="entry name" value="SH3_Tf2-1"/>
    <property type="match status" value="1"/>
</dbReference>
<proteinExistence type="predicted"/>
<name>A0AAN8V6J3_9MAGN</name>
<dbReference type="Gene3D" id="2.40.50.40">
    <property type="match status" value="1"/>
</dbReference>